<evidence type="ECO:0008006" key="3">
    <source>
        <dbReference type="Google" id="ProtNLM"/>
    </source>
</evidence>
<dbReference type="InterPro" id="IPR032675">
    <property type="entry name" value="LRR_dom_sf"/>
</dbReference>
<keyword evidence="2" id="KW-1185">Reference proteome</keyword>
<reference evidence="1 2" key="1">
    <citation type="submission" date="2019-08" db="EMBL/GenBank/DDBJ databases">
        <title>Deep-cultivation of Planctomycetes and their phenomic and genomic characterization uncovers novel biology.</title>
        <authorList>
            <person name="Wiegand S."/>
            <person name="Jogler M."/>
            <person name="Boedeker C."/>
            <person name="Pinto D."/>
            <person name="Vollmers J."/>
            <person name="Rivas-Marin E."/>
            <person name="Kohn T."/>
            <person name="Peeters S.H."/>
            <person name="Heuer A."/>
            <person name="Rast P."/>
            <person name="Oberbeckmann S."/>
            <person name="Bunk B."/>
            <person name="Jeske O."/>
            <person name="Meyerdierks A."/>
            <person name="Storesund J.E."/>
            <person name="Kallscheuer N."/>
            <person name="Luecker S."/>
            <person name="Lage O.M."/>
            <person name="Pohl T."/>
            <person name="Merkel B.J."/>
            <person name="Hornburger P."/>
            <person name="Mueller R.-W."/>
            <person name="Bruemmer F."/>
            <person name="Labrenz M."/>
            <person name="Spormann A.M."/>
            <person name="Op den Camp H."/>
            <person name="Overmann J."/>
            <person name="Amann R."/>
            <person name="Jetten M.S.M."/>
            <person name="Mascher T."/>
            <person name="Medema M.H."/>
            <person name="Devos D.P."/>
            <person name="Kaster A.-K."/>
            <person name="Ovreas L."/>
            <person name="Rohde M."/>
            <person name="Galperin M.Y."/>
            <person name="Jogler C."/>
        </authorList>
    </citation>
    <scope>NUCLEOTIDE SEQUENCE [LARGE SCALE GENOMIC DNA]</scope>
    <source>
        <strain evidence="1 2">DSM 8797</strain>
    </source>
</reference>
<name>A0ABX5YVE7_9PLAN</name>
<dbReference type="Gene3D" id="3.80.10.10">
    <property type="entry name" value="Ribonuclease Inhibitor"/>
    <property type="match status" value="2"/>
</dbReference>
<dbReference type="Proteomes" id="UP000322887">
    <property type="component" value="Chromosome"/>
</dbReference>
<sequence>MLRQWLIPFVAVLVALAGIGGFLINSDRTQAVVADKQALTDVTPSIQHHTHTDLQKSGRRLDEINQVIASRVPHLSGLQSANARRGSGEPWNDPALNHLYQQIRNQKLTLWFPRNGEPFSIWVGNPEKIVDGKKIYQHAETLQKSVALINQLPFPVRIWFYGTRDQSNPELGECIEAVAEIKNLDGVKFSYCRINERGYEALRNIPQLQDLEILHSHLDDTALEQIAQMDGLRRLHLHFGKKKMDSAVAEKILDLPHLEDLKLCMPLVPERATSFWKKLSGCSELVALEVDCGTVKQDVLVKFLKDGDHQKLEKWVVRNVSPRKKLSDAFVLAPQLTSLKIPSGSTEEMSYLLEKLASDLPGMTNLIIGWDTGMHLTGDEARQALRQLGRFKNLQECHVPITLPDAYSLQPLTRLSQLESFYCKDLNLNQETLLLLAQMPSLKSLDVNALNFGEESAHLLPWLSNVEQIEIRAPSSLTDERLALLDTLPQLSRLIWCDIAIQEPVPLTPEARKKYPHIEFDICGN</sequence>
<accession>A0ABX5YVE7</accession>
<evidence type="ECO:0000313" key="1">
    <source>
        <dbReference type="EMBL" id="QEG19597.1"/>
    </source>
</evidence>
<dbReference type="RefSeq" id="WP_002644510.1">
    <property type="nucleotide sequence ID" value="NZ_CP042910.1"/>
</dbReference>
<dbReference type="GeneID" id="98649922"/>
<organism evidence="1 2">
    <name type="scientific">Gimesia maris</name>
    <dbReference type="NCBI Taxonomy" id="122"/>
    <lineage>
        <taxon>Bacteria</taxon>
        <taxon>Pseudomonadati</taxon>
        <taxon>Planctomycetota</taxon>
        <taxon>Planctomycetia</taxon>
        <taxon>Planctomycetales</taxon>
        <taxon>Planctomycetaceae</taxon>
        <taxon>Gimesia</taxon>
    </lineage>
</organism>
<gene>
    <name evidence="1" type="ORF">GmarT_54980</name>
</gene>
<proteinExistence type="predicted"/>
<dbReference type="SUPFAM" id="SSF52047">
    <property type="entry name" value="RNI-like"/>
    <property type="match status" value="1"/>
</dbReference>
<dbReference type="EMBL" id="CP042910">
    <property type="protein sequence ID" value="QEG19597.1"/>
    <property type="molecule type" value="Genomic_DNA"/>
</dbReference>
<evidence type="ECO:0000313" key="2">
    <source>
        <dbReference type="Proteomes" id="UP000322887"/>
    </source>
</evidence>
<protein>
    <recommendedName>
        <fullName evidence="3">Leucine Rich repeats (2 copies)</fullName>
    </recommendedName>
</protein>